<dbReference type="GO" id="GO:0019521">
    <property type="term" value="P:D-gluconate metabolic process"/>
    <property type="evidence" value="ECO:0007669"/>
    <property type="project" value="UniProtKB-KW"/>
</dbReference>
<reference evidence="5 6" key="1">
    <citation type="journal article" date="2013" name="Genome Announc.">
        <title>Draft Genome Sequences of Mycoplasma auris and Mycoplasma yeatsii, Two Species of the Ear Canal of Caprinae.</title>
        <authorList>
            <person name="Dordet-Frisoni E."/>
            <person name="Baranowski E."/>
            <person name="Barre A."/>
            <person name="Blanchard A."/>
            <person name="Breton M."/>
            <person name="Couture C."/>
            <person name="Dupuy V."/>
            <person name="Gaurivaud P."/>
            <person name="Jacob D."/>
            <person name="Lemaitre C."/>
            <person name="Manso-Silvan L."/>
            <person name="Nikolski M."/>
            <person name="Nouvel L.X."/>
            <person name="Poumarat F."/>
            <person name="Sirand-Pugnet P."/>
            <person name="Thebault P."/>
            <person name="Theil S."/>
            <person name="Thiaucourt F."/>
            <person name="Citti C."/>
            <person name="Tardy F."/>
        </authorList>
    </citation>
    <scope>NUCLEOTIDE SEQUENCE [LARGE SCALE GENOMIC DNA]</scope>
    <source>
        <strain evidence="5 6">13926</strain>
    </source>
</reference>
<dbReference type="Gene3D" id="1.10.1040.10">
    <property type="entry name" value="N-(1-d-carboxylethyl)-l-norvaline Dehydrogenase, domain 2"/>
    <property type="match status" value="1"/>
</dbReference>
<dbReference type="SUPFAM" id="SSF48179">
    <property type="entry name" value="6-phosphogluconate dehydrogenase C-terminal domain-like"/>
    <property type="match status" value="1"/>
</dbReference>
<dbReference type="InterPro" id="IPR004849">
    <property type="entry name" value="6DGDH_YqeC"/>
</dbReference>
<name>S6G8A5_9MOLU</name>
<comment type="caution">
    <text evidence="5">The sequence shown here is derived from an EMBL/GenBank/DDBJ whole genome shotgun (WGS) entry which is preliminary data.</text>
</comment>
<keyword evidence="2" id="KW-0560">Oxidoreductase</keyword>
<dbReference type="PANTHER" id="PTHR11811">
    <property type="entry name" value="6-PHOSPHOGLUCONATE DEHYDROGENASE"/>
    <property type="match status" value="1"/>
</dbReference>
<dbReference type="InterPro" id="IPR008927">
    <property type="entry name" value="6-PGluconate_DH-like_C_sf"/>
</dbReference>
<dbReference type="InterPro" id="IPR013328">
    <property type="entry name" value="6PGD_dom2"/>
</dbReference>
<dbReference type="Proteomes" id="UP000015348">
    <property type="component" value="Unassembled WGS sequence"/>
</dbReference>
<feature type="domain" description="6-phosphogluconate dehydrogenase C-terminal" evidence="4">
    <location>
        <begin position="167"/>
        <end position="300"/>
    </location>
</feature>
<dbReference type="NCBIfam" id="TIGR00872">
    <property type="entry name" value="gnd_rel"/>
    <property type="match status" value="1"/>
</dbReference>
<dbReference type="Pfam" id="PF00393">
    <property type="entry name" value="6PGD"/>
    <property type="match status" value="1"/>
</dbReference>
<dbReference type="InterPro" id="IPR006114">
    <property type="entry name" value="6PGDH_C"/>
</dbReference>
<comment type="similarity">
    <text evidence="1">Belongs to the 6-phosphogluconate dehydrogenase family.</text>
</comment>
<evidence type="ECO:0000313" key="6">
    <source>
        <dbReference type="Proteomes" id="UP000015348"/>
    </source>
</evidence>
<dbReference type="Gene3D" id="3.40.50.720">
    <property type="entry name" value="NAD(P)-binding Rossmann-like Domain"/>
    <property type="match status" value="1"/>
</dbReference>
<dbReference type="eggNOG" id="COG1023">
    <property type="taxonomic scope" value="Bacteria"/>
</dbReference>
<gene>
    <name evidence="5" type="primary">gpsA</name>
    <name evidence="5" type="ORF">MYEA_6700</name>
</gene>
<dbReference type="SUPFAM" id="SSF51735">
    <property type="entry name" value="NAD(P)-binding Rossmann-fold domains"/>
    <property type="match status" value="1"/>
</dbReference>
<dbReference type="InterPro" id="IPR036291">
    <property type="entry name" value="NAD(P)-bd_dom_sf"/>
</dbReference>
<dbReference type="AlphaFoldDB" id="S6G8A5"/>
<dbReference type="NCBIfam" id="NF007161">
    <property type="entry name" value="PRK09599.1"/>
    <property type="match status" value="1"/>
</dbReference>
<keyword evidence="3" id="KW-0311">Gluconate utilization</keyword>
<dbReference type="Pfam" id="PF03446">
    <property type="entry name" value="NAD_binding_2"/>
    <property type="match status" value="1"/>
</dbReference>
<dbReference type="GO" id="GO:0050661">
    <property type="term" value="F:NADP binding"/>
    <property type="evidence" value="ECO:0007669"/>
    <property type="project" value="InterPro"/>
</dbReference>
<dbReference type="GO" id="GO:0006098">
    <property type="term" value="P:pentose-phosphate shunt"/>
    <property type="evidence" value="ECO:0007669"/>
    <property type="project" value="InterPro"/>
</dbReference>
<sequence>MNIGLVGLGKMGSNLIRNIKSKGYDIVGYDQNQAIYNELNSENIKTASSISELVNSLEKPRTIILLVPNGKITQECFEEVLKHLDENDTIIDSGNSFYKDSINRYNIAKEKNINFVDCGISGGISGARNGACLMVGGEDKALEPLHDFFKSIAVENGYLHTGKPGSGHFCKMIHNGIEYGMMQSIAEGYELLERSDFDYDLEKVSLMWNNGSVIRSWLIELMIDAFKNDPKLESLTGEMDMNGEGLWTVQEALEQGTPAPTISLSVMMRQRSKFTDTFSGKVVSSLRKGFGGHAVVKKKK</sequence>
<dbReference type="PATRIC" id="fig|1188240.3.peg.663"/>
<dbReference type="InterPro" id="IPR006183">
    <property type="entry name" value="Pgluconate_DH"/>
</dbReference>
<dbReference type="RefSeq" id="WP_004429813.1">
    <property type="nucleotide sequence ID" value="NZ_AORK01000027.1"/>
</dbReference>
<organism evidence="5 6">
    <name type="scientific">Mycoplasma yeatsii 13926</name>
    <dbReference type="NCBI Taxonomy" id="1188240"/>
    <lineage>
        <taxon>Bacteria</taxon>
        <taxon>Bacillati</taxon>
        <taxon>Mycoplasmatota</taxon>
        <taxon>Mollicutes</taxon>
        <taxon>Mycoplasmataceae</taxon>
        <taxon>Mycoplasma</taxon>
    </lineage>
</organism>
<proteinExistence type="inferred from homology"/>
<protein>
    <submittedName>
        <fullName evidence="5">Glycerol-3-phosphate dehydrogenase [NAD(P)+]</fullName>
    </submittedName>
</protein>
<dbReference type="InterPro" id="IPR006115">
    <property type="entry name" value="6PGDH_NADP-bd"/>
</dbReference>
<evidence type="ECO:0000256" key="2">
    <source>
        <dbReference type="ARBA" id="ARBA00023002"/>
    </source>
</evidence>
<dbReference type="SMART" id="SM01350">
    <property type="entry name" value="6PGD"/>
    <property type="match status" value="1"/>
</dbReference>
<dbReference type="GO" id="GO:0004616">
    <property type="term" value="F:phosphogluconate dehydrogenase (decarboxylating) activity"/>
    <property type="evidence" value="ECO:0007669"/>
    <property type="project" value="InterPro"/>
</dbReference>
<dbReference type="EMBL" id="AORK01000027">
    <property type="protein sequence ID" value="EOA06970.1"/>
    <property type="molecule type" value="Genomic_DNA"/>
</dbReference>
<evidence type="ECO:0000256" key="1">
    <source>
        <dbReference type="ARBA" id="ARBA00008419"/>
    </source>
</evidence>
<evidence type="ECO:0000313" key="5">
    <source>
        <dbReference type="EMBL" id="EOA06970.1"/>
    </source>
</evidence>
<evidence type="ECO:0000259" key="4">
    <source>
        <dbReference type="SMART" id="SM01350"/>
    </source>
</evidence>
<evidence type="ECO:0000256" key="3">
    <source>
        <dbReference type="ARBA" id="ARBA00023064"/>
    </source>
</evidence>
<accession>S6G8A5</accession>
<dbReference type="PRINTS" id="PR00076">
    <property type="entry name" value="6PGDHDRGNASE"/>
</dbReference>